<feature type="chain" id="PRO_5044576625" description="Phospholipase A1" evidence="8">
    <location>
        <begin position="23"/>
        <end position="474"/>
    </location>
</feature>
<evidence type="ECO:0000256" key="3">
    <source>
        <dbReference type="ARBA" id="ARBA00022801"/>
    </source>
</evidence>
<reference evidence="10 11" key="1">
    <citation type="journal article" date="2010" name="Nature">
        <title>Genome sequencing and analysis of the model grass Brachypodium distachyon.</title>
        <authorList>
            <consortium name="International Brachypodium Initiative"/>
        </authorList>
    </citation>
    <scope>NUCLEOTIDE SEQUENCE [LARGE SCALE GENOMIC DNA]</scope>
    <source>
        <strain evidence="10">Bd21</strain>
        <strain evidence="11">cv. Bd21</strain>
    </source>
</reference>
<accession>A0A2K2DE13</accession>
<evidence type="ECO:0000313" key="11">
    <source>
        <dbReference type="EnsemblPlants" id="PNT72508"/>
    </source>
</evidence>
<dbReference type="Gramene" id="PNT72508">
    <property type="protein sequence ID" value="PNT72508"/>
    <property type="gene ID" value="BRADI_2g45300v3"/>
</dbReference>
<reference evidence="10" key="2">
    <citation type="submission" date="2017-06" db="EMBL/GenBank/DDBJ databases">
        <title>WGS assembly of Brachypodium distachyon.</title>
        <authorList>
            <consortium name="The International Brachypodium Initiative"/>
            <person name="Lucas S."/>
            <person name="Harmon-Smith M."/>
            <person name="Lail K."/>
            <person name="Tice H."/>
            <person name="Grimwood J."/>
            <person name="Bruce D."/>
            <person name="Barry K."/>
            <person name="Shu S."/>
            <person name="Lindquist E."/>
            <person name="Wang M."/>
            <person name="Pitluck S."/>
            <person name="Vogel J.P."/>
            <person name="Garvin D.F."/>
            <person name="Mockler T.C."/>
            <person name="Schmutz J."/>
            <person name="Rokhsar D."/>
            <person name="Bevan M.W."/>
        </authorList>
    </citation>
    <scope>NUCLEOTIDE SEQUENCE</scope>
    <source>
        <strain evidence="10">Bd21</strain>
    </source>
</reference>
<evidence type="ECO:0000256" key="1">
    <source>
        <dbReference type="ARBA" id="ARBA00003523"/>
    </source>
</evidence>
<evidence type="ECO:0000313" key="12">
    <source>
        <dbReference type="Proteomes" id="UP000008810"/>
    </source>
</evidence>
<gene>
    <name evidence="11" type="primary">LOC100833884</name>
    <name evidence="10" type="ORF">BRADI_2g45300v3</name>
</gene>
<keyword evidence="7" id="KW-0472">Membrane</keyword>
<dbReference type="EnsemblPlants" id="PNT72508">
    <property type="protein sequence ID" value="PNT72508"/>
    <property type="gene ID" value="BRADI_2g45300v3"/>
</dbReference>
<dbReference type="Proteomes" id="UP000008810">
    <property type="component" value="Chromosome 2"/>
</dbReference>
<comment type="function">
    <text evidence="1 6">Acylhydrolase that catalyzes the hydrolysis of phospholipids at the sn-1 position.</text>
</comment>
<dbReference type="OrthoDB" id="438440at2759"/>
<feature type="signal peptide" evidence="8">
    <location>
        <begin position="1"/>
        <end position="22"/>
    </location>
</feature>
<dbReference type="EMBL" id="CM000881">
    <property type="protein sequence ID" value="PNT72508.1"/>
    <property type="molecule type" value="Genomic_DNA"/>
</dbReference>
<dbReference type="PANTHER" id="PTHR31828">
    <property type="entry name" value="PHOSPHOLIPASE A1-IIGAMMA"/>
    <property type="match status" value="1"/>
</dbReference>
<protein>
    <recommendedName>
        <fullName evidence="6">Phospholipase A1</fullName>
        <ecNumber evidence="6">3.1.1.-</ecNumber>
    </recommendedName>
</protein>
<dbReference type="EC" id="3.1.1.-" evidence="6"/>
<evidence type="ECO:0000256" key="6">
    <source>
        <dbReference type="RuleBase" id="RU367093"/>
    </source>
</evidence>
<dbReference type="CDD" id="cd00519">
    <property type="entry name" value="Lipase_3"/>
    <property type="match status" value="1"/>
</dbReference>
<keyword evidence="7" id="KW-0812">Transmembrane</keyword>
<feature type="transmembrane region" description="Helical" evidence="7">
    <location>
        <begin position="448"/>
        <end position="468"/>
    </location>
</feature>
<evidence type="ECO:0000313" key="10">
    <source>
        <dbReference type="EMBL" id="PNT72508.1"/>
    </source>
</evidence>
<proteinExistence type="inferred from homology"/>
<feature type="domain" description="Fungal lipase-type" evidence="9">
    <location>
        <begin position="149"/>
        <end position="310"/>
    </location>
</feature>
<evidence type="ECO:0000259" key="9">
    <source>
        <dbReference type="Pfam" id="PF01764"/>
    </source>
</evidence>
<dbReference type="Pfam" id="PF01764">
    <property type="entry name" value="Lipase_3"/>
    <property type="match status" value="1"/>
</dbReference>
<dbReference type="AlphaFoldDB" id="A0A2K2DE13"/>
<dbReference type="GO" id="GO:0008970">
    <property type="term" value="F:phospholipase A1 activity"/>
    <property type="evidence" value="ECO:0007669"/>
    <property type="project" value="UniProtKB-UniRule"/>
</dbReference>
<evidence type="ECO:0000256" key="4">
    <source>
        <dbReference type="ARBA" id="ARBA00022963"/>
    </source>
</evidence>
<evidence type="ECO:0000256" key="5">
    <source>
        <dbReference type="ARBA" id="ARBA00023098"/>
    </source>
</evidence>
<evidence type="ECO:0000256" key="2">
    <source>
        <dbReference type="ARBA" id="ARBA00010701"/>
    </source>
</evidence>
<dbReference type="InterPro" id="IPR033556">
    <property type="entry name" value="PLA"/>
</dbReference>
<name>A0A2K2DE13_BRADI</name>
<sequence length="474" mass="51898">MHYYLRLSVLLAVTILTDVATAQRWREISGRDQWSGLLDPLNIELRREIIRYGELAQATSDAFIGDPASPYAGASRYGPGTFFYKVQAADPGAYRVTRFLYATSSARLRDAFMTRPVPAGAWSTESNWMGYVAVATDGAARALGRRDVVVAWRGTKRMVEWASDLDIVLVPAAGVVGPGGRGSVHRGFLSLYTSKNSTSRFNKQSAREQVLTEVRRLLDTYKDENCSVTLTGHSLGAALSTLNAIDIVANGINALRSSSGDNITVPVTAILFGSPRVGDEQFKKALDSMAGAVSLLRVRNAPDIVPTILPTPFYRDVGVELLVDTLKSPYLKTPAGPAQWHNLECYLHAVAGTQGPGDDAGFSLEVDRDVALVNKEEDALKGEYPVPASWWAENNKGMVKNATGHWVLEDHEEGFCVLLDGVLTMETSSSRRLVFWLLRRPGVGVATYIMESVVLTTRLFGLLVFFLMNSLMEK</sequence>
<evidence type="ECO:0000256" key="8">
    <source>
        <dbReference type="SAM" id="SignalP"/>
    </source>
</evidence>
<keyword evidence="7" id="KW-1133">Transmembrane helix</keyword>
<evidence type="ECO:0000256" key="7">
    <source>
        <dbReference type="SAM" id="Phobius"/>
    </source>
</evidence>
<dbReference type="GO" id="GO:0016042">
    <property type="term" value="P:lipid catabolic process"/>
    <property type="evidence" value="ECO:0007669"/>
    <property type="project" value="UniProtKB-UniRule"/>
</dbReference>
<dbReference type="InterPro" id="IPR002921">
    <property type="entry name" value="Fungal_lipase-type"/>
</dbReference>
<organism evidence="10">
    <name type="scientific">Brachypodium distachyon</name>
    <name type="common">Purple false brome</name>
    <name type="synonym">Trachynia distachya</name>
    <dbReference type="NCBI Taxonomy" id="15368"/>
    <lineage>
        <taxon>Eukaryota</taxon>
        <taxon>Viridiplantae</taxon>
        <taxon>Streptophyta</taxon>
        <taxon>Embryophyta</taxon>
        <taxon>Tracheophyta</taxon>
        <taxon>Spermatophyta</taxon>
        <taxon>Magnoliopsida</taxon>
        <taxon>Liliopsida</taxon>
        <taxon>Poales</taxon>
        <taxon>Poaceae</taxon>
        <taxon>BOP clade</taxon>
        <taxon>Pooideae</taxon>
        <taxon>Stipodae</taxon>
        <taxon>Brachypodieae</taxon>
        <taxon>Brachypodium</taxon>
    </lineage>
</organism>
<dbReference type="GO" id="GO:0005737">
    <property type="term" value="C:cytoplasm"/>
    <property type="evidence" value="ECO:0007669"/>
    <property type="project" value="UniProtKB-ARBA"/>
</dbReference>
<keyword evidence="4 6" id="KW-0442">Lipid degradation</keyword>
<keyword evidence="8" id="KW-0732">Signal</keyword>
<dbReference type="InterPro" id="IPR029058">
    <property type="entry name" value="AB_hydrolase_fold"/>
</dbReference>
<dbReference type="PANTHER" id="PTHR31828:SF8">
    <property type="entry name" value="PHOSPHOLIPASE A1-II 3"/>
    <property type="match status" value="1"/>
</dbReference>
<keyword evidence="3 6" id="KW-0378">Hydrolase</keyword>
<dbReference type="Gene3D" id="3.40.50.1820">
    <property type="entry name" value="alpha/beta hydrolase"/>
    <property type="match status" value="1"/>
</dbReference>
<comment type="similarity">
    <text evidence="2 6">Belongs to the AB hydrolase superfamily. Lipase family.</text>
</comment>
<dbReference type="ExpressionAtlas" id="A0A2K2DE13">
    <property type="expression patterns" value="baseline"/>
</dbReference>
<reference evidence="11" key="3">
    <citation type="submission" date="2018-08" db="UniProtKB">
        <authorList>
            <consortium name="EnsemblPlants"/>
        </authorList>
    </citation>
    <scope>IDENTIFICATION</scope>
    <source>
        <strain evidence="11">cv. Bd21</strain>
    </source>
</reference>
<dbReference type="SUPFAM" id="SSF53474">
    <property type="entry name" value="alpha/beta-Hydrolases"/>
    <property type="match status" value="1"/>
</dbReference>
<keyword evidence="5 6" id="KW-0443">Lipid metabolism</keyword>
<dbReference type="FunFam" id="3.40.50.1820:FF:000065">
    <property type="entry name" value="Phospholipase A1-II 3"/>
    <property type="match status" value="1"/>
</dbReference>
<keyword evidence="12" id="KW-1185">Reference proteome</keyword>